<dbReference type="Gene3D" id="2.150.10.10">
    <property type="entry name" value="Serralysin-like metalloprotease, C-terminal"/>
    <property type="match status" value="4"/>
</dbReference>
<dbReference type="AlphaFoldDB" id="A0A1G5IRK7"/>
<protein>
    <submittedName>
        <fullName evidence="8">Hemolysin-type calcium-binding repeat-containing protein</fullName>
    </submittedName>
</protein>
<dbReference type="SUPFAM" id="SSF51120">
    <property type="entry name" value="beta-Roll"/>
    <property type="match status" value="2"/>
</dbReference>
<keyword evidence="4" id="KW-0479">Metal-binding</keyword>
<dbReference type="SUPFAM" id="SSF55486">
    <property type="entry name" value="Metalloproteases ('zincins'), catalytic domain"/>
    <property type="match status" value="1"/>
</dbReference>
<sequence>MPDYKAIISGQSWNSLPTLKVNKKPVFLTYTFNTLNWGSMKFGNADKGMARKALKMWGDACGIRFIEVKGREAELKFQWSWEWGDHSARAEFPKLSRDTSGEGVVRDFDGGNIYLNARYRTEFSQHHSFKLYVLLHEIGHALGLKHPFHKMPYNKKLLRSDLDHVNQTVMSYTGGEIDMQPVGLGALDVQAIRALYGNPSQDGKQVAKWSWSKATQTLTQIGKSKADVIHGVAVKDLIKGGHGNDTIYGFDGDDVLYGETGDDFLSGSDGSDILYGDVGNDVLRGGFDEDTLYGGAGNDALSGGYDDDILYGDFGNDVLDGGRGDDILYGEFDNDILQGGDGNDTLQGGAGNDSLVGDDGSVIGYRFYDNDDVLNGGAGSDTLKGGEGKDRFVFDTWFNGVDDIDLIMDFDDSDDLIILSATIFSTLAKGSLSNDAFVEGTGAADANDRIIFNGDDRSLAYDPDGTGPLAAVRFVKFAGAMTIYANDILVV</sequence>
<dbReference type="InterPro" id="IPR024079">
    <property type="entry name" value="MetalloPept_cat_dom_sf"/>
</dbReference>
<evidence type="ECO:0000256" key="2">
    <source>
        <dbReference type="ARBA" id="ARBA00022525"/>
    </source>
</evidence>
<dbReference type="GO" id="GO:0031012">
    <property type="term" value="C:extracellular matrix"/>
    <property type="evidence" value="ECO:0007669"/>
    <property type="project" value="InterPro"/>
</dbReference>
<keyword evidence="6" id="KW-0862">Zinc</keyword>
<dbReference type="GO" id="GO:0004222">
    <property type="term" value="F:metalloendopeptidase activity"/>
    <property type="evidence" value="ECO:0007669"/>
    <property type="project" value="InterPro"/>
</dbReference>
<dbReference type="STRING" id="549386.SAMN02927923_02273"/>
<dbReference type="PANTHER" id="PTHR38340:SF1">
    <property type="entry name" value="S-LAYER PROTEIN"/>
    <property type="match status" value="1"/>
</dbReference>
<keyword evidence="2" id="KW-0964">Secreted</keyword>
<keyword evidence="5" id="KW-0378">Hydrolase</keyword>
<dbReference type="InterPro" id="IPR018511">
    <property type="entry name" value="Hemolysin-typ_Ca-bd_CS"/>
</dbReference>
<dbReference type="GO" id="GO:0005509">
    <property type="term" value="F:calcium ion binding"/>
    <property type="evidence" value="ECO:0007669"/>
    <property type="project" value="InterPro"/>
</dbReference>
<dbReference type="Pfam" id="PF00413">
    <property type="entry name" value="Peptidase_M10"/>
    <property type="match status" value="1"/>
</dbReference>
<dbReference type="PANTHER" id="PTHR38340">
    <property type="entry name" value="S-LAYER PROTEIN"/>
    <property type="match status" value="1"/>
</dbReference>
<name>A0A1G5IRK7_9HYPH</name>
<reference evidence="8 9" key="1">
    <citation type="submission" date="2016-10" db="EMBL/GenBank/DDBJ databases">
        <authorList>
            <person name="de Groot N.N."/>
        </authorList>
    </citation>
    <scope>NUCLEOTIDE SEQUENCE [LARGE SCALE GENOMIC DNA]</scope>
    <source>
        <strain evidence="8 9">CGMCC 1.7666</strain>
    </source>
</reference>
<evidence type="ECO:0000313" key="8">
    <source>
        <dbReference type="EMBL" id="SCY78712.1"/>
    </source>
</evidence>
<dbReference type="GO" id="GO:0008270">
    <property type="term" value="F:zinc ion binding"/>
    <property type="evidence" value="ECO:0007669"/>
    <property type="project" value="InterPro"/>
</dbReference>
<keyword evidence="9" id="KW-1185">Reference proteome</keyword>
<dbReference type="RefSeq" id="WP_091134438.1">
    <property type="nucleotide sequence ID" value="NZ_FMVJ01000006.1"/>
</dbReference>
<evidence type="ECO:0000256" key="4">
    <source>
        <dbReference type="ARBA" id="ARBA00022723"/>
    </source>
</evidence>
<feature type="domain" description="Peptidase M10 metallopeptidase" evidence="7">
    <location>
        <begin position="28"/>
        <end position="147"/>
    </location>
</feature>
<dbReference type="EMBL" id="FMVJ01000006">
    <property type="protein sequence ID" value="SCY78712.1"/>
    <property type="molecule type" value="Genomic_DNA"/>
</dbReference>
<organism evidence="8 9">
    <name type="scientific">Microvirga guangxiensis</name>
    <dbReference type="NCBI Taxonomy" id="549386"/>
    <lineage>
        <taxon>Bacteria</taxon>
        <taxon>Pseudomonadati</taxon>
        <taxon>Pseudomonadota</taxon>
        <taxon>Alphaproteobacteria</taxon>
        <taxon>Hyphomicrobiales</taxon>
        <taxon>Methylobacteriaceae</taxon>
        <taxon>Microvirga</taxon>
    </lineage>
</organism>
<dbReference type="InterPro" id="IPR011049">
    <property type="entry name" value="Serralysin-like_metalloprot_C"/>
</dbReference>
<dbReference type="InterPro" id="IPR001343">
    <property type="entry name" value="Hemolysn_Ca-bd"/>
</dbReference>
<dbReference type="Proteomes" id="UP000199569">
    <property type="component" value="Unassembled WGS sequence"/>
</dbReference>
<dbReference type="InterPro" id="IPR050557">
    <property type="entry name" value="RTX_toxin/Mannuronan_C5-epim"/>
</dbReference>
<dbReference type="GO" id="GO:0005576">
    <property type="term" value="C:extracellular region"/>
    <property type="evidence" value="ECO:0007669"/>
    <property type="project" value="UniProtKB-SubCell"/>
</dbReference>
<evidence type="ECO:0000313" key="9">
    <source>
        <dbReference type="Proteomes" id="UP000199569"/>
    </source>
</evidence>
<dbReference type="PRINTS" id="PR00313">
    <property type="entry name" value="CABNDNGRPT"/>
</dbReference>
<evidence type="ECO:0000256" key="6">
    <source>
        <dbReference type="ARBA" id="ARBA00022833"/>
    </source>
</evidence>
<proteinExistence type="predicted"/>
<dbReference type="Pfam" id="PF00353">
    <property type="entry name" value="HemolysinCabind"/>
    <property type="match status" value="4"/>
</dbReference>
<dbReference type="OrthoDB" id="733404at2"/>
<keyword evidence="3" id="KW-0645">Protease</keyword>
<dbReference type="GO" id="GO:0006508">
    <property type="term" value="P:proteolysis"/>
    <property type="evidence" value="ECO:0007669"/>
    <property type="project" value="UniProtKB-KW"/>
</dbReference>
<evidence type="ECO:0000256" key="1">
    <source>
        <dbReference type="ARBA" id="ARBA00004613"/>
    </source>
</evidence>
<evidence type="ECO:0000256" key="3">
    <source>
        <dbReference type="ARBA" id="ARBA00022670"/>
    </source>
</evidence>
<gene>
    <name evidence="8" type="ORF">SAMN02927923_02273</name>
</gene>
<accession>A0A1G5IRK7</accession>
<evidence type="ECO:0000256" key="5">
    <source>
        <dbReference type="ARBA" id="ARBA00022801"/>
    </source>
</evidence>
<dbReference type="InterPro" id="IPR001818">
    <property type="entry name" value="Pept_M10_metallopeptidase"/>
</dbReference>
<dbReference type="PROSITE" id="PS00330">
    <property type="entry name" value="HEMOLYSIN_CALCIUM"/>
    <property type="match status" value="2"/>
</dbReference>
<comment type="subcellular location">
    <subcellularLocation>
        <location evidence="1">Secreted</location>
    </subcellularLocation>
</comment>
<dbReference type="Gene3D" id="3.40.390.10">
    <property type="entry name" value="Collagenase (Catalytic Domain)"/>
    <property type="match status" value="1"/>
</dbReference>
<evidence type="ECO:0000259" key="7">
    <source>
        <dbReference type="Pfam" id="PF00413"/>
    </source>
</evidence>